<feature type="coiled-coil region" evidence="1">
    <location>
        <begin position="383"/>
        <end position="410"/>
    </location>
</feature>
<reference evidence="3" key="1">
    <citation type="journal article" date="2010" name="Appl. Environ. Microbiol.">
        <title>Rickettsia felis infection in a common household insect pest, Liposcelis bostrychophila (Psocoptera: Liposcelidae).</title>
        <authorList>
            <person name="Behar A."/>
            <person name="McCormick L.J."/>
            <person name="Perlman S.J."/>
        </authorList>
    </citation>
    <scope>NUCLEOTIDE SEQUENCE</scope>
    <source>
        <plasmid evidence="3">pRF</plasmid>
    </source>
</reference>
<protein>
    <submittedName>
        <fullName evidence="3">Uncharacterized protein</fullName>
    </submittedName>
</protein>
<evidence type="ECO:0000256" key="2">
    <source>
        <dbReference type="SAM" id="MobiDB-lite"/>
    </source>
</evidence>
<keyword evidence="3" id="KW-0614">Plasmid</keyword>
<feature type="compositionally biased region" description="Basic and acidic residues" evidence="2">
    <location>
        <begin position="158"/>
        <end position="167"/>
    </location>
</feature>
<proteinExistence type="predicted"/>
<dbReference type="AlphaFoldDB" id="D4N342"/>
<feature type="compositionally biased region" description="Basic and acidic residues" evidence="2">
    <location>
        <begin position="1"/>
        <end position="12"/>
    </location>
</feature>
<name>D4N342_RICFI</name>
<accession>D4N342</accession>
<keyword evidence="1" id="KW-0175">Coiled coil</keyword>
<organism evidence="3">
    <name type="scientific">Rickettsia felis</name>
    <name type="common">Rickettsia azadi</name>
    <dbReference type="NCBI Taxonomy" id="42862"/>
    <lineage>
        <taxon>Bacteria</taxon>
        <taxon>Pseudomonadati</taxon>
        <taxon>Pseudomonadota</taxon>
        <taxon>Alphaproteobacteria</taxon>
        <taxon>Rickettsiales</taxon>
        <taxon>Rickettsiaceae</taxon>
        <taxon>Rickettsieae</taxon>
        <taxon>Rickettsia</taxon>
        <taxon>spotted fever group</taxon>
    </lineage>
</organism>
<dbReference type="EMBL" id="GQ329881">
    <property type="protein sequence ID" value="ADD74125.1"/>
    <property type="molecule type" value="Genomic_DNA"/>
</dbReference>
<feature type="region of interest" description="Disordered" evidence="2">
    <location>
        <begin position="1"/>
        <end position="167"/>
    </location>
</feature>
<feature type="compositionally biased region" description="Basic and acidic residues" evidence="2">
    <location>
        <begin position="103"/>
        <end position="117"/>
    </location>
</feature>
<evidence type="ECO:0000313" key="3">
    <source>
        <dbReference type="EMBL" id="ADD74125.1"/>
    </source>
</evidence>
<dbReference type="RefSeq" id="WP_015060348.1">
    <property type="nucleotide sequence ID" value="NC_019229.1"/>
</dbReference>
<geneLocation type="plasmid" evidence="3">
    <name>pRF</name>
</geneLocation>
<sequence length="599" mass="67228">MSKDGQDDKNVNNEKTQLNDNNSNNKQDQKENTSINHDTLTPEAVTSPSNANIADEQNTSQINSEFNQAPKAEGITNDPVGVEQNETNNKKEQSSPGTNIGDTQKKEESVDANREDTSTEEDEQAVKVSVEAKENAVQAGNTPNEAKEQVIANNVPTEPDKQDADSVDKDLKQLLSRIDKGESSQKLEDAQVKNVLGAIKAQLTATANPAELARLASAAASLASSTNNPEMLEQIKGIQAAIAKKEETAEQIVNSDIAAENLEVQEHQDPEMVRKHLEHEERKTRIDNNWAEYEKIEKESRERLIANNRFLDQIYNDPNSLTEEQKRLARGQYRSTEEKEEVERKAQQDIDFAKRTHELHRDLKHAIEHEQEQLNILAPKIEIEQTRAGNDELLQKKQQYEANISLYKERLEQHINPAIAELDLEREKLLKVVDTHPDLVKDRIRIHFEGNRDRYEEMKNLKGEPKALEEMEQLMKKAGLENKLNTKKRDKVDVPQSKETTSSQVVLSDISTNNKRHNMLEETLNIVSENKLGGVAKEVISNIQIKGIENVGWLGDAQKMTGRSVTGPTSSVGNVTIKPPAQTPSVQKFAARGANIIKK</sequence>
<evidence type="ECO:0000256" key="1">
    <source>
        <dbReference type="SAM" id="Coils"/>
    </source>
</evidence>
<feature type="compositionally biased region" description="Polar residues" evidence="2">
    <location>
        <begin position="33"/>
        <end position="67"/>
    </location>
</feature>